<evidence type="ECO:0000313" key="1">
    <source>
        <dbReference type="EMBL" id="MDQ0152719.1"/>
    </source>
</evidence>
<dbReference type="EMBL" id="JAUSTO010000007">
    <property type="protein sequence ID" value="MDQ0152719.1"/>
    <property type="molecule type" value="Genomic_DNA"/>
</dbReference>
<accession>A0AAE3VAJ5</accession>
<comment type="caution">
    <text evidence="1">The sequence shown here is derived from an EMBL/GenBank/DDBJ whole genome shotgun (WGS) entry which is preliminary data.</text>
</comment>
<keyword evidence="2" id="KW-1185">Reference proteome</keyword>
<sequence>MKGLIGNIKSIEFSVVEELPTSGDKATIYLISNDKGAFTVNICAFLMFIK</sequence>
<evidence type="ECO:0000313" key="2">
    <source>
        <dbReference type="Proteomes" id="UP001241537"/>
    </source>
</evidence>
<proteinExistence type="predicted"/>
<organism evidence="1 2">
    <name type="scientific">Moryella indoligenes</name>
    <dbReference type="NCBI Taxonomy" id="371674"/>
    <lineage>
        <taxon>Bacteria</taxon>
        <taxon>Bacillati</taxon>
        <taxon>Bacillota</taxon>
        <taxon>Clostridia</taxon>
        <taxon>Lachnospirales</taxon>
        <taxon>Lachnospiraceae</taxon>
        <taxon>Moryella</taxon>
    </lineage>
</organism>
<dbReference type="AlphaFoldDB" id="A0AAE3VAJ5"/>
<dbReference type="Proteomes" id="UP001241537">
    <property type="component" value="Unassembled WGS sequence"/>
</dbReference>
<protein>
    <submittedName>
        <fullName evidence="1">Uncharacterized protein</fullName>
    </submittedName>
</protein>
<gene>
    <name evidence="1" type="ORF">J2S20_001413</name>
</gene>
<reference evidence="1" key="1">
    <citation type="submission" date="2023-07" db="EMBL/GenBank/DDBJ databases">
        <title>Genomic Encyclopedia of Type Strains, Phase IV (KMG-IV): sequencing the most valuable type-strain genomes for metagenomic binning, comparative biology and taxonomic classification.</title>
        <authorList>
            <person name="Goeker M."/>
        </authorList>
    </citation>
    <scope>NUCLEOTIDE SEQUENCE</scope>
    <source>
        <strain evidence="1">DSM 19659</strain>
    </source>
</reference>
<name>A0AAE3VAJ5_9FIRM</name>